<dbReference type="RefSeq" id="WP_211325221.1">
    <property type="nucleotide sequence ID" value="NZ_RJVK01000001.1"/>
</dbReference>
<evidence type="ECO:0000313" key="2">
    <source>
        <dbReference type="Proteomes" id="UP000272781"/>
    </source>
</evidence>
<dbReference type="AlphaFoldDB" id="A0AAJ4REV2"/>
<comment type="caution">
    <text evidence="1">The sequence shown here is derived from an EMBL/GenBank/DDBJ whole genome shotgun (WGS) entry which is preliminary data.</text>
</comment>
<dbReference type="EMBL" id="RJVK01000001">
    <property type="protein sequence ID" value="ROR41251.1"/>
    <property type="molecule type" value="Genomic_DNA"/>
</dbReference>
<name>A0AAJ4REV2_9BACT</name>
<gene>
    <name evidence="1" type="ORF">EDC58_0742</name>
</gene>
<evidence type="ECO:0000313" key="1">
    <source>
        <dbReference type="EMBL" id="ROR41251.1"/>
    </source>
</evidence>
<sequence length="146" mass="17332">IDSNNNGIRDDVEIKILNFKPSICRFRPDAKRCNLSHNPAFIAVSFQMAKAFQKILKEFDGSEEKAYELEKVTSRLVYCNEYFWNYWEYDPISIKYIENIVFNNNNRKQLYYEFNKQLSRGVFSSPNDSDSNPFYCDFNTSLVKEK</sequence>
<organism evidence="1 2">
    <name type="scientific">Caminibacter pacificus</name>
    <dbReference type="NCBI Taxonomy" id="1424653"/>
    <lineage>
        <taxon>Bacteria</taxon>
        <taxon>Pseudomonadati</taxon>
        <taxon>Campylobacterota</taxon>
        <taxon>Epsilonproteobacteria</taxon>
        <taxon>Nautiliales</taxon>
        <taxon>Nautiliaceae</taxon>
        <taxon>Caminibacter</taxon>
    </lineage>
</organism>
<proteinExistence type="predicted"/>
<reference evidence="1 2" key="1">
    <citation type="submission" date="2018-11" db="EMBL/GenBank/DDBJ databases">
        <title>Genomic Encyclopedia of Type Strains, Phase IV (KMG-IV): sequencing the most valuable type-strain genomes for metagenomic binning, comparative biology and taxonomic classification.</title>
        <authorList>
            <person name="Goeker M."/>
        </authorList>
    </citation>
    <scope>NUCLEOTIDE SEQUENCE [LARGE SCALE GENOMIC DNA]</scope>
    <source>
        <strain evidence="1 2">DSM 27783</strain>
    </source>
</reference>
<feature type="non-terminal residue" evidence="1">
    <location>
        <position position="1"/>
    </location>
</feature>
<accession>A0AAJ4REV2</accession>
<dbReference type="Proteomes" id="UP000272781">
    <property type="component" value="Unassembled WGS sequence"/>
</dbReference>
<protein>
    <submittedName>
        <fullName evidence="1">Uncharacterized protein</fullName>
    </submittedName>
</protein>